<dbReference type="AlphaFoldDB" id="A0A1W2ABW4"/>
<name>A0A1W2ABW4_9SPHI</name>
<keyword evidence="2" id="KW-1185">Reference proteome</keyword>
<dbReference type="RefSeq" id="WP_235005213.1">
    <property type="nucleotide sequence ID" value="NZ_FWYB01000001.1"/>
</dbReference>
<gene>
    <name evidence="1" type="ORF">SAMN04488101_101462</name>
</gene>
<dbReference type="STRING" id="475255.SAMN04488101_101462"/>
<evidence type="ECO:0000313" key="1">
    <source>
        <dbReference type="EMBL" id="SMC58167.1"/>
    </source>
</evidence>
<dbReference type="SUPFAM" id="SSF117070">
    <property type="entry name" value="LEA14-like"/>
    <property type="match status" value="1"/>
</dbReference>
<dbReference type="PROSITE" id="PS51257">
    <property type="entry name" value="PROKAR_LIPOPROTEIN"/>
    <property type="match status" value="1"/>
</dbReference>
<dbReference type="Proteomes" id="UP000192678">
    <property type="component" value="Unassembled WGS sequence"/>
</dbReference>
<reference evidence="1 2" key="1">
    <citation type="submission" date="2017-04" db="EMBL/GenBank/DDBJ databases">
        <authorList>
            <person name="Afonso C.L."/>
            <person name="Miller P.J."/>
            <person name="Scott M.A."/>
            <person name="Spackman E."/>
            <person name="Goraichik I."/>
            <person name="Dimitrov K.M."/>
            <person name="Suarez D.L."/>
            <person name="Swayne D.E."/>
        </authorList>
    </citation>
    <scope>NUCLEOTIDE SEQUENCE [LARGE SCALE GENOMIC DNA]</scope>
    <source>
        <strain evidence="1 2">DSM 19625</strain>
    </source>
</reference>
<sequence length="206" mass="22602">MRSKQTLMKRILLICLTAIVVSSCGINRQAQQIKALENCKYRITSAEQLTLGGADVKNMFLNGDINLTSLPGLALGLLRKDVPLRARLNLEVKNPTGDDASINEFEYKILINRQELATGFVNQAMNVAAGQTTTIPVDMEVNVYPFVSNSKVMGEISDFFKSGKNGPEKKGILTLKIRPSIKVGNTVVKYPGFITVDKEVSSKILL</sequence>
<organism evidence="1 2">
    <name type="scientific">Pedobacter nyackensis</name>
    <dbReference type="NCBI Taxonomy" id="475255"/>
    <lineage>
        <taxon>Bacteria</taxon>
        <taxon>Pseudomonadati</taxon>
        <taxon>Bacteroidota</taxon>
        <taxon>Sphingobacteriia</taxon>
        <taxon>Sphingobacteriales</taxon>
        <taxon>Sphingobacteriaceae</taxon>
        <taxon>Pedobacter</taxon>
    </lineage>
</organism>
<evidence type="ECO:0000313" key="2">
    <source>
        <dbReference type="Proteomes" id="UP000192678"/>
    </source>
</evidence>
<accession>A0A1W2ABW4</accession>
<dbReference type="EMBL" id="FWYB01000001">
    <property type="protein sequence ID" value="SMC58167.1"/>
    <property type="molecule type" value="Genomic_DNA"/>
</dbReference>
<protein>
    <submittedName>
        <fullName evidence="1">Late embryogenesis abundant protein</fullName>
    </submittedName>
</protein>
<dbReference type="Gene3D" id="2.60.40.1820">
    <property type="match status" value="1"/>
</dbReference>
<proteinExistence type="predicted"/>